<dbReference type="AlphaFoldDB" id="A0A3B0PMG2"/>
<keyword evidence="5" id="KW-0406">Ion transport</keyword>
<keyword evidence="7 10" id="KW-0407">Ion channel</keyword>
<dbReference type="InterPro" id="IPR013099">
    <property type="entry name" value="K_chnl_dom"/>
</dbReference>
<feature type="domain" description="Potassium channel" evidence="9">
    <location>
        <begin position="19"/>
        <end position="72"/>
    </location>
</feature>
<accession>A0A3B0PMG2</accession>
<sequence>MDLVASKIDAYEGLSSGYITTFFDAVYFATITLTTIGYGDLLPHATMSRIIVTINSLLALAIIAIPSGVIASEFLSATQDRITTKKKEKENNEGK</sequence>
<feature type="transmembrane region" description="Helical" evidence="8">
    <location>
        <begin position="50"/>
        <end position="71"/>
    </location>
</feature>
<gene>
    <name evidence="10" type="ORF">NCTC10132_00324</name>
</gene>
<dbReference type="EMBL" id="LS991951">
    <property type="protein sequence ID" value="SYV96970.1"/>
    <property type="molecule type" value="Genomic_DNA"/>
</dbReference>
<reference evidence="11" key="1">
    <citation type="submission" date="2018-06" db="EMBL/GenBank/DDBJ databases">
        <authorList>
            <consortium name="Pathogen Informatics"/>
        </authorList>
    </citation>
    <scope>NUCLEOTIDE SEQUENCE [LARGE SCALE GENOMIC DNA]</scope>
    <source>
        <strain evidence="11">NCTC10132</strain>
    </source>
</reference>
<evidence type="ECO:0000256" key="3">
    <source>
        <dbReference type="ARBA" id="ARBA00022692"/>
    </source>
</evidence>
<keyword evidence="2" id="KW-0813">Transport</keyword>
<name>A0A3B0PMG2_9BACT</name>
<evidence type="ECO:0000256" key="1">
    <source>
        <dbReference type="ARBA" id="ARBA00004141"/>
    </source>
</evidence>
<protein>
    <submittedName>
        <fullName evidence="10">Voltage-gated potassium channel</fullName>
    </submittedName>
</protein>
<dbReference type="InterPro" id="IPR028325">
    <property type="entry name" value="VG_K_chnl"/>
</dbReference>
<dbReference type="PANTHER" id="PTHR11537">
    <property type="entry name" value="VOLTAGE-GATED POTASSIUM CHANNEL"/>
    <property type="match status" value="1"/>
</dbReference>
<keyword evidence="4 8" id="KW-1133">Transmembrane helix</keyword>
<dbReference type="Proteomes" id="UP000257559">
    <property type="component" value="Chromosome"/>
</dbReference>
<evidence type="ECO:0000256" key="2">
    <source>
        <dbReference type="ARBA" id="ARBA00022448"/>
    </source>
</evidence>
<evidence type="ECO:0000256" key="8">
    <source>
        <dbReference type="SAM" id="Phobius"/>
    </source>
</evidence>
<dbReference type="PRINTS" id="PR00169">
    <property type="entry name" value="KCHANNEL"/>
</dbReference>
<feature type="transmembrane region" description="Helical" evidence="8">
    <location>
        <begin position="18"/>
        <end position="38"/>
    </location>
</feature>
<comment type="subcellular location">
    <subcellularLocation>
        <location evidence="1">Membrane</location>
        <topology evidence="1">Multi-pass membrane protein</topology>
    </subcellularLocation>
</comment>
<dbReference type="GO" id="GO:0008076">
    <property type="term" value="C:voltage-gated potassium channel complex"/>
    <property type="evidence" value="ECO:0007669"/>
    <property type="project" value="InterPro"/>
</dbReference>
<proteinExistence type="predicted"/>
<dbReference type="Pfam" id="PF07885">
    <property type="entry name" value="Ion_trans_2"/>
    <property type="match status" value="1"/>
</dbReference>
<keyword evidence="3 8" id="KW-0812">Transmembrane</keyword>
<evidence type="ECO:0000256" key="7">
    <source>
        <dbReference type="ARBA" id="ARBA00023303"/>
    </source>
</evidence>
<keyword evidence="6 8" id="KW-0472">Membrane</keyword>
<organism evidence="10 11">
    <name type="scientific">Mycoplasmopsis edwardii</name>
    <dbReference type="NCBI Taxonomy" id="53558"/>
    <lineage>
        <taxon>Bacteria</taxon>
        <taxon>Bacillati</taxon>
        <taxon>Mycoplasmatota</taxon>
        <taxon>Mycoplasmoidales</taxon>
        <taxon>Metamycoplasmataceae</taxon>
        <taxon>Mycoplasmopsis</taxon>
    </lineage>
</organism>
<dbReference type="PANTHER" id="PTHR11537:SF254">
    <property type="entry name" value="POTASSIUM VOLTAGE-GATED CHANNEL PROTEIN SHAB"/>
    <property type="match status" value="1"/>
</dbReference>
<dbReference type="Gene3D" id="1.10.287.70">
    <property type="match status" value="1"/>
</dbReference>
<evidence type="ECO:0000259" key="9">
    <source>
        <dbReference type="Pfam" id="PF07885"/>
    </source>
</evidence>
<dbReference type="GO" id="GO:0005249">
    <property type="term" value="F:voltage-gated potassium channel activity"/>
    <property type="evidence" value="ECO:0007669"/>
    <property type="project" value="InterPro"/>
</dbReference>
<evidence type="ECO:0000313" key="10">
    <source>
        <dbReference type="EMBL" id="SYV96970.1"/>
    </source>
</evidence>
<dbReference type="GO" id="GO:0001508">
    <property type="term" value="P:action potential"/>
    <property type="evidence" value="ECO:0007669"/>
    <property type="project" value="TreeGrafter"/>
</dbReference>
<evidence type="ECO:0000256" key="4">
    <source>
        <dbReference type="ARBA" id="ARBA00022989"/>
    </source>
</evidence>
<evidence type="ECO:0000256" key="6">
    <source>
        <dbReference type="ARBA" id="ARBA00023136"/>
    </source>
</evidence>
<dbReference type="KEGG" id="medw:NCTC10132_00324"/>
<evidence type="ECO:0000256" key="5">
    <source>
        <dbReference type="ARBA" id="ARBA00023065"/>
    </source>
</evidence>
<dbReference type="SUPFAM" id="SSF81324">
    <property type="entry name" value="Voltage-gated potassium channels"/>
    <property type="match status" value="1"/>
</dbReference>
<evidence type="ECO:0000313" key="11">
    <source>
        <dbReference type="Proteomes" id="UP000257559"/>
    </source>
</evidence>
<keyword evidence="11" id="KW-1185">Reference proteome</keyword>